<evidence type="ECO:0000313" key="6">
    <source>
        <dbReference type="EMBL" id="MBR0563072.1"/>
    </source>
</evidence>
<dbReference type="GO" id="GO:0046872">
    <property type="term" value="F:metal ion binding"/>
    <property type="evidence" value="ECO:0007669"/>
    <property type="project" value="UniProtKB-KW"/>
</dbReference>
<protein>
    <submittedName>
        <fullName evidence="6">SCO family protein</fullName>
    </submittedName>
</protein>
<feature type="domain" description="Thioredoxin" evidence="5">
    <location>
        <begin position="44"/>
        <end position="216"/>
    </location>
</feature>
<comment type="caution">
    <text evidence="6">The sequence shown here is derived from an EMBL/GenBank/DDBJ whole genome shotgun (WGS) entry which is preliminary data.</text>
</comment>
<evidence type="ECO:0000259" key="5">
    <source>
        <dbReference type="PROSITE" id="PS51352"/>
    </source>
</evidence>
<reference evidence="7 8" key="1">
    <citation type="journal article" date="2021" name="Microbiol. Resour. Announc.">
        <title>Draft Genome Sequence of Coralloluteibacterium stylophorae LMG 29479T.</title>
        <authorList>
            <person name="Karlyshev A.V."/>
            <person name="Kudryashova E.B."/>
            <person name="Ariskina E.V."/>
            <person name="Conroy A.P."/>
            <person name="Abidueva E.Y."/>
        </authorList>
    </citation>
    <scope>NUCLEOTIDE SEQUENCE [LARGE SCALE GENOMIC DNA]</scope>
    <source>
        <strain evidence="7 8">LMG 29479</strain>
    </source>
</reference>
<proteinExistence type="inferred from homology"/>
<dbReference type="InterPro" id="IPR036249">
    <property type="entry name" value="Thioredoxin-like_sf"/>
</dbReference>
<name>A0A8J7VUB9_9GAMM</name>
<organism evidence="6">
    <name type="scientific">Coralloluteibacterium stylophorae</name>
    <dbReference type="NCBI Taxonomy" id="1776034"/>
    <lineage>
        <taxon>Bacteria</taxon>
        <taxon>Pseudomonadati</taxon>
        <taxon>Pseudomonadota</taxon>
        <taxon>Gammaproteobacteria</taxon>
        <taxon>Lysobacterales</taxon>
        <taxon>Lysobacteraceae</taxon>
        <taxon>Coralloluteibacterium</taxon>
    </lineage>
</organism>
<evidence type="ECO:0000256" key="1">
    <source>
        <dbReference type="ARBA" id="ARBA00010996"/>
    </source>
</evidence>
<feature type="binding site" evidence="3">
    <location>
        <position position="173"/>
    </location>
    <ligand>
        <name>Cu cation</name>
        <dbReference type="ChEBI" id="CHEBI:23378"/>
    </ligand>
</feature>
<keyword evidence="8" id="KW-1185">Reference proteome</keyword>
<reference evidence="6" key="2">
    <citation type="submission" date="2021-04" db="EMBL/GenBank/DDBJ databases">
        <authorList>
            <person name="Karlyshev A.V."/>
        </authorList>
    </citation>
    <scope>NUCLEOTIDE SEQUENCE</scope>
    <source>
        <strain evidence="6">LMG 29479</strain>
    </source>
</reference>
<dbReference type="Pfam" id="PF02630">
    <property type="entry name" value="SCO1-SenC"/>
    <property type="match status" value="1"/>
</dbReference>
<keyword evidence="3" id="KW-0479">Metal-binding</keyword>
<accession>A0A8J7VUB9</accession>
<gene>
    <name evidence="7" type="ORF">KB893_010795</name>
    <name evidence="6" type="ORF">KB893_11185</name>
</gene>
<dbReference type="InterPro" id="IPR003782">
    <property type="entry name" value="SCO1/SenC"/>
</dbReference>
<dbReference type="EMBL" id="JAGQFT020000006">
    <property type="protein sequence ID" value="MBS7457621.1"/>
    <property type="molecule type" value="Genomic_DNA"/>
</dbReference>
<dbReference type="Proteomes" id="UP000675747">
    <property type="component" value="Unassembled WGS sequence"/>
</dbReference>
<feature type="disulfide bond" description="Redox-active" evidence="4">
    <location>
        <begin position="82"/>
        <end position="86"/>
    </location>
</feature>
<evidence type="ECO:0000256" key="3">
    <source>
        <dbReference type="PIRSR" id="PIRSR603782-1"/>
    </source>
</evidence>
<sequence>MFNRTTLVVLAVALVAGLGLWFAQRHMGGAAAGAGPQLEVVRLLPDPRPLPDVALQRAGAAAVTPEALRGRWTLVFLGFTHCPDICPTTLADMARAQTQWRETLPEAQRPRLLFVSVDPERDTPERTAEYARYFDADTVAVTAEIPVLREFAQALGMVFVKAPGEGDDYGINHSSMIAVLDPQARFAGIVRPDIDEAGAVGFDAAAIARDMRTLAGGDAR</sequence>
<dbReference type="Gene3D" id="3.40.30.10">
    <property type="entry name" value="Glutaredoxin"/>
    <property type="match status" value="1"/>
</dbReference>
<evidence type="ECO:0000256" key="2">
    <source>
        <dbReference type="ARBA" id="ARBA00023008"/>
    </source>
</evidence>
<dbReference type="PANTHER" id="PTHR12151:SF25">
    <property type="entry name" value="LINALOOL DEHYDRATASE_ISOMERASE DOMAIN-CONTAINING PROTEIN"/>
    <property type="match status" value="1"/>
</dbReference>
<keyword evidence="4" id="KW-1015">Disulfide bond</keyword>
<evidence type="ECO:0000313" key="7">
    <source>
        <dbReference type="EMBL" id="MBS7457621.1"/>
    </source>
</evidence>
<dbReference type="EMBL" id="JAGQFT010000097">
    <property type="protein sequence ID" value="MBR0563072.1"/>
    <property type="molecule type" value="Genomic_DNA"/>
</dbReference>
<dbReference type="PANTHER" id="PTHR12151">
    <property type="entry name" value="ELECTRON TRANSPORT PROTIN SCO1/SENC FAMILY MEMBER"/>
    <property type="match status" value="1"/>
</dbReference>
<feature type="binding site" evidence="3">
    <location>
        <position position="82"/>
    </location>
    <ligand>
        <name>Cu cation</name>
        <dbReference type="ChEBI" id="CHEBI:23378"/>
    </ligand>
</feature>
<dbReference type="RefSeq" id="WP_211926992.1">
    <property type="nucleotide sequence ID" value="NZ_JAGQFT020000006.1"/>
</dbReference>
<dbReference type="InterPro" id="IPR013766">
    <property type="entry name" value="Thioredoxin_domain"/>
</dbReference>
<dbReference type="PROSITE" id="PS51352">
    <property type="entry name" value="THIOREDOXIN_2"/>
    <property type="match status" value="1"/>
</dbReference>
<dbReference type="CDD" id="cd02968">
    <property type="entry name" value="SCO"/>
    <property type="match status" value="1"/>
</dbReference>
<keyword evidence="2 3" id="KW-0186">Copper</keyword>
<evidence type="ECO:0000256" key="4">
    <source>
        <dbReference type="PIRSR" id="PIRSR603782-2"/>
    </source>
</evidence>
<dbReference type="AlphaFoldDB" id="A0A8J7VUB9"/>
<evidence type="ECO:0000313" key="8">
    <source>
        <dbReference type="Proteomes" id="UP000675747"/>
    </source>
</evidence>
<dbReference type="SUPFAM" id="SSF52833">
    <property type="entry name" value="Thioredoxin-like"/>
    <property type="match status" value="1"/>
</dbReference>
<comment type="similarity">
    <text evidence="1">Belongs to the SCO1/2 family.</text>
</comment>
<feature type="binding site" evidence="3">
    <location>
        <position position="86"/>
    </location>
    <ligand>
        <name>Cu cation</name>
        <dbReference type="ChEBI" id="CHEBI:23378"/>
    </ligand>
</feature>